<feature type="binding site" evidence="18">
    <location>
        <begin position="135"/>
        <end position="141"/>
    </location>
    <ligand>
        <name>(6S)-NADPHX</name>
        <dbReference type="ChEBI" id="CHEBI:64076"/>
    </ligand>
</feature>
<dbReference type="EMBL" id="JACHFH010000009">
    <property type="protein sequence ID" value="MBB5335892.1"/>
    <property type="molecule type" value="Genomic_DNA"/>
</dbReference>
<sequence length="517" mass="55437">MRIVTAMQMKNIDKAAIEDYGIQEIVLMENAGTAVAKKVEEMLGNIHNGDIFIAAGTGNNGGDAFVAARQLLNHGFKVKLFVLGDKNHFTASAKINYDILHKISNEIYEIETDHDWDKVKMALSLSNAVLDGLCGTGMKLPLRAEHKKMINLINKYSKKTIAIDLPSGVEADRGEVEDDCAVKADFTVTLGLPKIGSLLYPGAAFVGQMQVEDINLPAALLNDINICHKLIDYDLIKNYLPARPMDAYKGSCGRVLAIAGSVGYTGAAVLCTKAALKTGAGLVTLGTGESLYDIFAEKLLEIMVKPLPEADKGAVSTAAVDVILPREESYDAILLGPGLGRNPATLDFVQKFALQVKKPLVLDADAIFAFAGQAEKLKQCAHMPILTPHLGEFANLLQIKVKDLKHNLWQYAQESAKEYNCVFVVKSEKTIVACPDGQIFLTTVGNPGMATAGSGDVLAGMITALRADKLNTIKAAIAGVYLHGKAGDLAAQEGMVGVIASDIINKVQMVRKSIDVK</sequence>
<feature type="binding site" evidence="17">
    <location>
        <position position="389"/>
    </location>
    <ligand>
        <name>(6S)-NADPHX</name>
        <dbReference type="ChEBI" id="CHEBI:64076"/>
    </ligand>
</feature>
<dbReference type="GO" id="GO:0005524">
    <property type="term" value="F:ATP binding"/>
    <property type="evidence" value="ECO:0007669"/>
    <property type="project" value="UniProtKB-UniRule"/>
</dbReference>
<comment type="subunit">
    <text evidence="17">Homotetramer.</text>
</comment>
<dbReference type="HAMAP" id="MF_01965">
    <property type="entry name" value="NADHX_dehydratase"/>
    <property type="match status" value="1"/>
</dbReference>
<dbReference type="InterPro" id="IPR029056">
    <property type="entry name" value="Ribokinase-like"/>
</dbReference>
<evidence type="ECO:0000256" key="5">
    <source>
        <dbReference type="ARBA" id="ARBA00022723"/>
    </source>
</evidence>
<evidence type="ECO:0000256" key="8">
    <source>
        <dbReference type="ARBA" id="ARBA00022857"/>
    </source>
</evidence>
<dbReference type="GO" id="GO:0046496">
    <property type="term" value="P:nicotinamide nucleotide metabolic process"/>
    <property type="evidence" value="ECO:0007669"/>
    <property type="project" value="UniProtKB-UniRule"/>
</dbReference>
<feature type="binding site" evidence="18">
    <location>
        <position position="131"/>
    </location>
    <ligand>
        <name>K(+)</name>
        <dbReference type="ChEBI" id="CHEBI:29103"/>
    </ligand>
</feature>
<comment type="similarity">
    <text evidence="17">Belongs to the NnrD/CARKD family.</text>
</comment>
<feature type="binding site" evidence="17">
    <location>
        <position position="456"/>
    </location>
    <ligand>
        <name>(6S)-NADPHX</name>
        <dbReference type="ChEBI" id="CHEBI:64076"/>
    </ligand>
</feature>
<dbReference type="PROSITE" id="PS01050">
    <property type="entry name" value="YJEF_C_2"/>
    <property type="match status" value="1"/>
</dbReference>
<feature type="binding site" evidence="17">
    <location>
        <position position="455"/>
    </location>
    <ligand>
        <name>AMP</name>
        <dbReference type="ChEBI" id="CHEBI:456215"/>
    </ligand>
</feature>
<dbReference type="GO" id="GO:0052856">
    <property type="term" value="F:NAD(P)HX epimerase activity"/>
    <property type="evidence" value="ECO:0007669"/>
    <property type="project" value="UniProtKB-UniRule"/>
</dbReference>
<dbReference type="InterPro" id="IPR004443">
    <property type="entry name" value="YjeF_N_dom"/>
</dbReference>
<comment type="cofactor">
    <cofactor evidence="17">
        <name>Mg(2+)</name>
        <dbReference type="ChEBI" id="CHEBI:18420"/>
    </cofactor>
</comment>
<keyword evidence="13" id="KW-0511">Multifunctional enzyme</keyword>
<dbReference type="SUPFAM" id="SSF64153">
    <property type="entry name" value="YjeF N-terminal domain-like"/>
    <property type="match status" value="1"/>
</dbReference>
<dbReference type="Gene3D" id="3.40.1190.20">
    <property type="match status" value="1"/>
</dbReference>
<keyword evidence="9 18" id="KW-0630">Potassium</keyword>
<evidence type="ECO:0000256" key="10">
    <source>
        <dbReference type="ARBA" id="ARBA00023027"/>
    </source>
</evidence>
<feature type="binding site" evidence="18">
    <location>
        <position position="164"/>
    </location>
    <ligand>
        <name>(6S)-NADPHX</name>
        <dbReference type="ChEBI" id="CHEBI:64076"/>
    </ligand>
</feature>
<dbReference type="AlphaFoldDB" id="A0A840UNV8"/>
<protein>
    <recommendedName>
        <fullName evidence="19">Bifunctional NAD(P)H-hydrate repair enzyme</fullName>
    </recommendedName>
    <alternativeName>
        <fullName evidence="19">Nicotinamide nucleotide repair protein</fullName>
    </alternativeName>
    <domain>
        <recommendedName>
            <fullName evidence="19">ADP-dependent (S)-NAD(P)H-hydrate dehydratase</fullName>
            <ecNumber evidence="19">4.2.1.136</ecNumber>
        </recommendedName>
        <alternativeName>
            <fullName evidence="19">ADP-dependent NAD(P)HX dehydratase</fullName>
        </alternativeName>
    </domain>
    <domain>
        <recommendedName>
            <fullName evidence="19">NAD(P)H-hydrate epimerase</fullName>
            <ecNumber evidence="19">5.1.99.6</ecNumber>
        </recommendedName>
    </domain>
</protein>
<dbReference type="GO" id="GO:0046872">
    <property type="term" value="F:metal ion binding"/>
    <property type="evidence" value="ECO:0007669"/>
    <property type="project" value="UniProtKB-UniRule"/>
</dbReference>
<keyword evidence="12 17" id="KW-0456">Lyase</keyword>
<comment type="similarity">
    <text evidence="4 19">In the C-terminal section; belongs to the NnrD/CARKD family.</text>
</comment>
<comment type="function">
    <text evidence="18">Catalyzes the epimerization of the S- and R-forms of NAD(P)HX, a damaged form of NAD(P)H that is a result of enzymatic or heat-dependent hydration. This is a prerequisite for the S-specific NAD(P)H-hydrate dehydratase to allow the repair of both epimers of NAD(P)HX.</text>
</comment>
<dbReference type="HAMAP" id="MF_01966">
    <property type="entry name" value="NADHX_epimerase"/>
    <property type="match status" value="1"/>
</dbReference>
<evidence type="ECO:0000256" key="18">
    <source>
        <dbReference type="HAMAP-Rule" id="MF_01966"/>
    </source>
</evidence>
<dbReference type="PROSITE" id="PS01049">
    <property type="entry name" value="YJEF_C_1"/>
    <property type="match status" value="1"/>
</dbReference>
<feature type="binding site" evidence="18">
    <location>
        <position position="167"/>
    </location>
    <ligand>
        <name>K(+)</name>
        <dbReference type="ChEBI" id="CHEBI:29103"/>
    </ligand>
</feature>
<keyword evidence="10 17" id="KW-0520">NAD</keyword>
<comment type="similarity">
    <text evidence="3 19">In the N-terminal section; belongs to the NnrE/AIBP family.</text>
</comment>
<comment type="catalytic activity">
    <reaction evidence="16 17 19">
        <text>(6S)-NADPHX + ADP = AMP + phosphate + NADPH + H(+)</text>
        <dbReference type="Rhea" id="RHEA:32235"/>
        <dbReference type="ChEBI" id="CHEBI:15378"/>
        <dbReference type="ChEBI" id="CHEBI:43474"/>
        <dbReference type="ChEBI" id="CHEBI:57783"/>
        <dbReference type="ChEBI" id="CHEBI:64076"/>
        <dbReference type="ChEBI" id="CHEBI:456215"/>
        <dbReference type="ChEBI" id="CHEBI:456216"/>
        <dbReference type="EC" id="4.2.1.136"/>
    </reaction>
</comment>
<dbReference type="PROSITE" id="PS51383">
    <property type="entry name" value="YJEF_C_3"/>
    <property type="match status" value="1"/>
</dbReference>
<dbReference type="Pfam" id="PF03853">
    <property type="entry name" value="YjeF_N"/>
    <property type="match status" value="1"/>
</dbReference>
<evidence type="ECO:0000256" key="1">
    <source>
        <dbReference type="ARBA" id="ARBA00000013"/>
    </source>
</evidence>
<feature type="binding site" evidence="17">
    <location>
        <begin position="426"/>
        <end position="430"/>
    </location>
    <ligand>
        <name>AMP</name>
        <dbReference type="ChEBI" id="CHEBI:456215"/>
    </ligand>
</feature>
<dbReference type="EC" id="5.1.99.6" evidence="19"/>
<dbReference type="PROSITE" id="PS51385">
    <property type="entry name" value="YJEF_N"/>
    <property type="match status" value="1"/>
</dbReference>
<dbReference type="InterPro" id="IPR030677">
    <property type="entry name" value="Nnr"/>
</dbReference>
<dbReference type="PANTHER" id="PTHR12592">
    <property type="entry name" value="ATP-DEPENDENT (S)-NAD(P)H-HYDRATE DEHYDRATASE FAMILY MEMBER"/>
    <property type="match status" value="1"/>
</dbReference>
<evidence type="ECO:0000256" key="3">
    <source>
        <dbReference type="ARBA" id="ARBA00006001"/>
    </source>
</evidence>
<evidence type="ECO:0000313" key="23">
    <source>
        <dbReference type="Proteomes" id="UP000559117"/>
    </source>
</evidence>
<feature type="binding site" evidence="17">
    <location>
        <position position="338"/>
    </location>
    <ligand>
        <name>(6S)-NADPHX</name>
        <dbReference type="ChEBI" id="CHEBI:64076"/>
    </ligand>
</feature>
<comment type="caution">
    <text evidence="18">Lacks conserved residue(s) required for the propagation of feature annotation.</text>
</comment>
<keyword evidence="6 17" id="KW-0547">Nucleotide-binding</keyword>
<feature type="binding site" evidence="18">
    <location>
        <begin position="59"/>
        <end position="63"/>
    </location>
    <ligand>
        <name>(6S)-NADPHX</name>
        <dbReference type="ChEBI" id="CHEBI:64076"/>
    </ligand>
</feature>
<evidence type="ECO:0000256" key="12">
    <source>
        <dbReference type="ARBA" id="ARBA00023239"/>
    </source>
</evidence>
<comment type="function">
    <text evidence="17">Catalyzes the dehydration of the S-form of NAD(P)HX at the expense of ADP, which is converted to AMP. Together with NAD(P)HX epimerase, which catalyzes the epimerization of the S- and R-forms, the enzyme allows the repair of both epimers of NAD(P)HX, a damaged form of NAD(P)H that is a result of enzymatic or heat-dependent hydration.</text>
</comment>
<evidence type="ECO:0000313" key="22">
    <source>
        <dbReference type="EMBL" id="MBB5335892.1"/>
    </source>
</evidence>
<gene>
    <name evidence="18" type="primary">nnrE</name>
    <name evidence="17" type="synonym">nnrD</name>
    <name evidence="22" type="ORF">HNR32_001026</name>
</gene>
<keyword evidence="5 18" id="KW-0479">Metal-binding</keyword>
<evidence type="ECO:0000259" key="21">
    <source>
        <dbReference type="PROSITE" id="PS51385"/>
    </source>
</evidence>
<evidence type="ECO:0000256" key="17">
    <source>
        <dbReference type="HAMAP-Rule" id="MF_01965"/>
    </source>
</evidence>
<evidence type="ECO:0000256" key="9">
    <source>
        <dbReference type="ARBA" id="ARBA00022958"/>
    </source>
</evidence>
<dbReference type="PIRSF" id="PIRSF017184">
    <property type="entry name" value="Nnr"/>
    <property type="match status" value="1"/>
</dbReference>
<evidence type="ECO:0000256" key="2">
    <source>
        <dbReference type="ARBA" id="ARBA00000909"/>
    </source>
</evidence>
<reference evidence="22 23" key="1">
    <citation type="submission" date="2020-08" db="EMBL/GenBank/DDBJ databases">
        <title>Genomic Encyclopedia of Type Strains, Phase IV (KMG-IV): sequencing the most valuable type-strain genomes for metagenomic binning, comparative biology and taxonomic classification.</title>
        <authorList>
            <person name="Goeker M."/>
        </authorList>
    </citation>
    <scope>NUCLEOTIDE SEQUENCE [LARGE SCALE GENOMIC DNA]</scope>
    <source>
        <strain evidence="22 23">DSM 24661</strain>
    </source>
</reference>
<feature type="domain" description="YjeF N-terminal" evidence="21">
    <location>
        <begin position="9"/>
        <end position="222"/>
    </location>
</feature>
<dbReference type="InterPro" id="IPR000631">
    <property type="entry name" value="CARKD"/>
</dbReference>
<dbReference type="PANTHER" id="PTHR12592:SF0">
    <property type="entry name" value="ATP-DEPENDENT (S)-NAD(P)H-HYDRATE DEHYDRATASE"/>
    <property type="match status" value="1"/>
</dbReference>
<feature type="binding site" evidence="18">
    <location>
        <position position="60"/>
    </location>
    <ligand>
        <name>K(+)</name>
        <dbReference type="ChEBI" id="CHEBI:29103"/>
    </ligand>
</feature>
<dbReference type="NCBIfam" id="TIGR00197">
    <property type="entry name" value="yjeF_nterm"/>
    <property type="match status" value="1"/>
</dbReference>
<evidence type="ECO:0000256" key="16">
    <source>
        <dbReference type="ARBA" id="ARBA00049209"/>
    </source>
</evidence>
<dbReference type="InterPro" id="IPR017953">
    <property type="entry name" value="Carbohydrate_kinase_pred_CS"/>
</dbReference>
<comment type="caution">
    <text evidence="22">The sequence shown here is derived from an EMBL/GenBank/DDBJ whole genome shotgun (WGS) entry which is preliminary data.</text>
</comment>
<comment type="similarity">
    <text evidence="18">Belongs to the NnrE/AIBP family.</text>
</comment>
<evidence type="ECO:0000256" key="13">
    <source>
        <dbReference type="ARBA" id="ARBA00023268"/>
    </source>
</evidence>
<keyword evidence="23" id="KW-1185">Reference proteome</keyword>
<dbReference type="SUPFAM" id="SSF53613">
    <property type="entry name" value="Ribokinase-like"/>
    <property type="match status" value="1"/>
</dbReference>
<evidence type="ECO:0000256" key="11">
    <source>
        <dbReference type="ARBA" id="ARBA00023235"/>
    </source>
</evidence>
<dbReference type="EC" id="4.2.1.136" evidence="19"/>
<evidence type="ECO:0000256" key="15">
    <source>
        <dbReference type="ARBA" id="ARBA00048238"/>
    </source>
</evidence>
<dbReference type="NCBIfam" id="TIGR00196">
    <property type="entry name" value="yjeF_cterm"/>
    <property type="match status" value="1"/>
</dbReference>
<evidence type="ECO:0000256" key="4">
    <source>
        <dbReference type="ARBA" id="ARBA00009524"/>
    </source>
</evidence>
<comment type="cofactor">
    <cofactor evidence="18 19">
        <name>K(+)</name>
        <dbReference type="ChEBI" id="CHEBI:29103"/>
    </cofactor>
    <text evidence="18 19">Binds 1 potassium ion per subunit.</text>
</comment>
<evidence type="ECO:0000256" key="6">
    <source>
        <dbReference type="ARBA" id="ARBA00022741"/>
    </source>
</evidence>
<keyword evidence="8 17" id="KW-0521">NADP</keyword>
<dbReference type="Pfam" id="PF01256">
    <property type="entry name" value="Carb_kinase"/>
    <property type="match status" value="1"/>
</dbReference>
<evidence type="ECO:0000256" key="7">
    <source>
        <dbReference type="ARBA" id="ARBA00022840"/>
    </source>
</evidence>
<keyword evidence="7 17" id="KW-0067">ATP-binding</keyword>
<dbReference type="GO" id="GO:0052855">
    <property type="term" value="F:ADP-dependent NAD(P)H-hydrate dehydratase activity"/>
    <property type="evidence" value="ECO:0007669"/>
    <property type="project" value="UniProtKB-UniRule"/>
</dbReference>
<dbReference type="Proteomes" id="UP000559117">
    <property type="component" value="Unassembled WGS sequence"/>
</dbReference>
<dbReference type="RefSeq" id="WP_183860311.1">
    <property type="nucleotide sequence ID" value="NZ_JACHFH010000009.1"/>
</dbReference>
<keyword evidence="11 18" id="KW-0413">Isomerase</keyword>
<dbReference type="InterPro" id="IPR036652">
    <property type="entry name" value="YjeF_N_dom_sf"/>
</dbReference>
<comment type="catalytic activity">
    <reaction evidence="15 17 19">
        <text>(6S)-NADHX + ADP = AMP + phosphate + NADH + H(+)</text>
        <dbReference type="Rhea" id="RHEA:32223"/>
        <dbReference type="ChEBI" id="CHEBI:15378"/>
        <dbReference type="ChEBI" id="CHEBI:43474"/>
        <dbReference type="ChEBI" id="CHEBI:57945"/>
        <dbReference type="ChEBI" id="CHEBI:64074"/>
        <dbReference type="ChEBI" id="CHEBI:456215"/>
        <dbReference type="ChEBI" id="CHEBI:456216"/>
        <dbReference type="EC" id="4.2.1.136"/>
    </reaction>
</comment>
<evidence type="ECO:0000256" key="14">
    <source>
        <dbReference type="ARBA" id="ARBA00025153"/>
    </source>
</evidence>
<accession>A0A840UNV8</accession>
<evidence type="ECO:0000259" key="20">
    <source>
        <dbReference type="PROSITE" id="PS51383"/>
    </source>
</evidence>
<comment type="catalytic activity">
    <reaction evidence="2 18 19">
        <text>(6R)-NADPHX = (6S)-NADPHX</text>
        <dbReference type="Rhea" id="RHEA:32227"/>
        <dbReference type="ChEBI" id="CHEBI:64076"/>
        <dbReference type="ChEBI" id="CHEBI:64077"/>
        <dbReference type="EC" id="5.1.99.6"/>
    </reaction>
</comment>
<dbReference type="GO" id="GO:0110051">
    <property type="term" value="P:metabolite repair"/>
    <property type="evidence" value="ECO:0007669"/>
    <property type="project" value="TreeGrafter"/>
</dbReference>
<comment type="function">
    <text evidence="14 19">Bifunctional enzyme that catalyzes the epimerization of the S- and R-forms of NAD(P)HX and the dehydration of the S-form of NAD(P)HX at the expense of ADP, which is converted to AMP. This allows the repair of both epimers of NAD(P)HX, a damaged form of NAD(P)H that is a result of enzymatic or heat-dependent hydration.</text>
</comment>
<name>A0A840UNV8_9FIRM</name>
<comment type="catalytic activity">
    <reaction evidence="1 18 19">
        <text>(6R)-NADHX = (6S)-NADHX</text>
        <dbReference type="Rhea" id="RHEA:32215"/>
        <dbReference type="ChEBI" id="CHEBI:64074"/>
        <dbReference type="ChEBI" id="CHEBI:64075"/>
        <dbReference type="EC" id="5.1.99.6"/>
    </reaction>
</comment>
<feature type="binding site" evidence="17">
    <location>
        <position position="267"/>
    </location>
    <ligand>
        <name>(6S)-NADPHX</name>
        <dbReference type="ChEBI" id="CHEBI:64076"/>
    </ligand>
</feature>
<evidence type="ECO:0000256" key="19">
    <source>
        <dbReference type="PIRNR" id="PIRNR017184"/>
    </source>
</evidence>
<feature type="domain" description="YjeF C-terminal" evidence="20">
    <location>
        <begin position="232"/>
        <end position="514"/>
    </location>
</feature>
<dbReference type="CDD" id="cd01171">
    <property type="entry name" value="YXKO-related"/>
    <property type="match status" value="1"/>
</dbReference>
<organism evidence="22 23">
    <name type="scientific">Pectinatus brassicae</name>
    <dbReference type="NCBI Taxonomy" id="862415"/>
    <lineage>
        <taxon>Bacteria</taxon>
        <taxon>Bacillati</taxon>
        <taxon>Bacillota</taxon>
        <taxon>Negativicutes</taxon>
        <taxon>Selenomonadales</taxon>
        <taxon>Selenomonadaceae</taxon>
        <taxon>Pectinatus</taxon>
    </lineage>
</organism>
<proteinExistence type="inferred from homology"/>
<dbReference type="Gene3D" id="3.40.50.10260">
    <property type="entry name" value="YjeF N-terminal domain"/>
    <property type="match status" value="1"/>
</dbReference>